<dbReference type="SUPFAM" id="SSF48452">
    <property type="entry name" value="TPR-like"/>
    <property type="match status" value="1"/>
</dbReference>
<dbReference type="GO" id="GO:0009451">
    <property type="term" value="P:RNA modification"/>
    <property type="evidence" value="ECO:0007669"/>
    <property type="project" value="InterPro"/>
</dbReference>
<dbReference type="PANTHER" id="PTHR47926:SF347">
    <property type="entry name" value="PENTATRICOPEPTIDE REPEAT-CONTAINING PROTEIN"/>
    <property type="match status" value="1"/>
</dbReference>
<dbReference type="EMBL" id="GISG01252613">
    <property type="protein sequence ID" value="MBA4671848.1"/>
    <property type="molecule type" value="Transcribed_RNA"/>
</dbReference>
<dbReference type="AlphaFoldDB" id="A0A7C9EWC8"/>
<dbReference type="Pfam" id="PF20431">
    <property type="entry name" value="E_motif"/>
    <property type="match status" value="1"/>
</dbReference>
<sequence length="813" mass="90075">MRNFKTSGPNLHSVSSVVSLIGQNLHPQAIKLTLSLSYPTLTDQTYALFLKSGHALDTHLATSLISRFSKSGDFFRSFRFLLDTYQPDIVVFNSLLSGYAQFHQSSACFSLYNKLGWYGLSPDRYTLSSLIKSCDSLEKTMIAHLLCVKFGFSLSGFVASGLIHKYSKFGCLGSAEKCFEECWDVDSVVWTSMINGYVWNGELEKGREAFVGMRGLGLELNEFNLTAVVGALREVRKGEQIHGFALKNGLLCAGSNHLSNAMMNMYSRCGSRFDALKVFDEIPEPDVVSWTARIGAACSGAEALKAFKFMHSNNLEVNELTIINVFSATENPDLLTAGRQLHSLCHKAGYMNVTSVSNALISMYGKCNQVSNARLVFDEVFFRDPISWNSLIWVYSENGLVGSAVKVFSRMRECRIQPNQYTLASILRAVAGPSFSDIVMQMHALMIKTGLASDDTMISCLISSYGKCFVLDYAKRVFSAVRESNVGLLQVMAATAVSAGCPEEALECCKFAVSLWSEIDVVTLSIVLKACSSLTNLGLGRTIHCLVMKSGLQSDRFVETSIVDFYCKSGSIADARNIFVDISSHNLAAWNAMIVGYAQHGCYEEVLDLFVKMTELGLKPDEITYLGILQACCHVGLVKEANFHLSSMFELHDVVPCLEHYACIIDLLGRFGLVKEAKLIIDQMPAKPDAQVWQSLLSACNNFGNLELGEVAARELLKLQPENDSAYILMSNLYAKAGNWDAVRRMRKEMKERFIYKEPGSSWTEVGGSLCHFLAEDLSHPQNEHIYFYLQCLAHQMQPLSDTDEDSFALADG</sequence>
<evidence type="ECO:0000256" key="3">
    <source>
        <dbReference type="PROSITE-ProRule" id="PRU00708"/>
    </source>
</evidence>
<dbReference type="Pfam" id="PF01535">
    <property type="entry name" value="PPR"/>
    <property type="match status" value="4"/>
</dbReference>
<reference evidence="4" key="1">
    <citation type="journal article" date="2013" name="J. Plant Res.">
        <title>Effect of fungi and light on seed germination of three Opuntia species from semiarid lands of central Mexico.</title>
        <authorList>
            <person name="Delgado-Sanchez P."/>
            <person name="Jimenez-Bremont J.F."/>
            <person name="Guerrero-Gonzalez Mde L."/>
            <person name="Flores J."/>
        </authorList>
    </citation>
    <scope>NUCLEOTIDE SEQUENCE</scope>
    <source>
        <tissue evidence="4">Cladode</tissue>
    </source>
</reference>
<dbReference type="NCBIfam" id="TIGR00756">
    <property type="entry name" value="PPR"/>
    <property type="match status" value="3"/>
</dbReference>
<evidence type="ECO:0000256" key="2">
    <source>
        <dbReference type="ARBA" id="ARBA00022737"/>
    </source>
</evidence>
<feature type="repeat" description="PPR" evidence="3">
    <location>
        <begin position="186"/>
        <end position="220"/>
    </location>
</feature>
<protein>
    <submittedName>
        <fullName evidence="4">Uncharacterized protein</fullName>
    </submittedName>
</protein>
<dbReference type="InterPro" id="IPR002885">
    <property type="entry name" value="PPR_rpt"/>
</dbReference>
<dbReference type="PANTHER" id="PTHR47926">
    <property type="entry name" value="PENTATRICOPEPTIDE REPEAT-CONTAINING PROTEIN"/>
    <property type="match status" value="1"/>
</dbReference>
<feature type="repeat" description="PPR" evidence="3">
    <location>
        <begin position="586"/>
        <end position="620"/>
    </location>
</feature>
<dbReference type="Gene3D" id="1.25.40.10">
    <property type="entry name" value="Tetratricopeptide repeat domain"/>
    <property type="match status" value="7"/>
</dbReference>
<dbReference type="PROSITE" id="PS51375">
    <property type="entry name" value="PPR"/>
    <property type="match status" value="4"/>
</dbReference>
<evidence type="ECO:0000256" key="1">
    <source>
        <dbReference type="ARBA" id="ARBA00006643"/>
    </source>
</evidence>
<dbReference type="GO" id="GO:0003729">
    <property type="term" value="F:mRNA binding"/>
    <property type="evidence" value="ECO:0007669"/>
    <property type="project" value="UniProtKB-ARBA"/>
</dbReference>
<accession>A0A7C9EWC8</accession>
<organism evidence="4">
    <name type="scientific">Opuntia streptacantha</name>
    <name type="common">Prickly pear cactus</name>
    <name type="synonym">Opuntia cardona</name>
    <dbReference type="NCBI Taxonomy" id="393608"/>
    <lineage>
        <taxon>Eukaryota</taxon>
        <taxon>Viridiplantae</taxon>
        <taxon>Streptophyta</taxon>
        <taxon>Embryophyta</taxon>
        <taxon>Tracheophyta</taxon>
        <taxon>Spermatophyta</taxon>
        <taxon>Magnoliopsida</taxon>
        <taxon>eudicotyledons</taxon>
        <taxon>Gunneridae</taxon>
        <taxon>Pentapetalae</taxon>
        <taxon>Caryophyllales</taxon>
        <taxon>Cactineae</taxon>
        <taxon>Cactaceae</taxon>
        <taxon>Opuntioideae</taxon>
        <taxon>Opuntia</taxon>
    </lineage>
</organism>
<proteinExistence type="inferred from homology"/>
<dbReference type="InterPro" id="IPR011990">
    <property type="entry name" value="TPR-like_helical_dom_sf"/>
</dbReference>
<dbReference type="FunFam" id="1.25.40.10:FF:000196">
    <property type="entry name" value="Pentatricopeptide repeat-containing protein At4g14850"/>
    <property type="match status" value="1"/>
</dbReference>
<dbReference type="Pfam" id="PF13041">
    <property type="entry name" value="PPR_2"/>
    <property type="match status" value="3"/>
</dbReference>
<feature type="repeat" description="PPR" evidence="3">
    <location>
        <begin position="384"/>
        <end position="418"/>
    </location>
</feature>
<keyword evidence="2" id="KW-0677">Repeat</keyword>
<name>A0A7C9EWC8_OPUST</name>
<dbReference type="InterPro" id="IPR046848">
    <property type="entry name" value="E_motif"/>
</dbReference>
<reference evidence="4" key="2">
    <citation type="submission" date="2020-07" db="EMBL/GenBank/DDBJ databases">
        <authorList>
            <person name="Vera ALvarez R."/>
            <person name="Arias-Moreno D.M."/>
            <person name="Jimenez-Jacinto V."/>
            <person name="Jimenez-Bremont J.F."/>
            <person name="Swaminathan K."/>
            <person name="Moose S.P."/>
            <person name="Guerrero-Gonzalez M.L."/>
            <person name="Marino-Ramirez L."/>
            <person name="Landsman D."/>
            <person name="Rodriguez-Kessler M."/>
            <person name="Delgado-Sanchez P."/>
        </authorList>
    </citation>
    <scope>NUCLEOTIDE SEQUENCE</scope>
    <source>
        <tissue evidence="4">Cladode</tissue>
    </source>
</reference>
<evidence type="ECO:0000313" key="4">
    <source>
        <dbReference type="EMBL" id="MBA4671848.1"/>
    </source>
</evidence>
<dbReference type="InterPro" id="IPR046960">
    <property type="entry name" value="PPR_At4g14850-like_plant"/>
</dbReference>
<feature type="repeat" description="PPR" evidence="3">
    <location>
        <begin position="88"/>
        <end position="122"/>
    </location>
</feature>
<dbReference type="FunFam" id="1.25.40.10:FF:000690">
    <property type="entry name" value="Pentatricopeptide repeat-containing protein"/>
    <property type="match status" value="1"/>
</dbReference>
<comment type="similarity">
    <text evidence="1">Belongs to the PPR family. PCMP-H subfamily.</text>
</comment>